<evidence type="ECO:0000256" key="3">
    <source>
        <dbReference type="ARBA" id="ARBA00022722"/>
    </source>
</evidence>
<evidence type="ECO:0000256" key="13">
    <source>
        <dbReference type="SAM" id="MobiDB-lite"/>
    </source>
</evidence>
<keyword evidence="7" id="KW-0378">Hydrolase</keyword>
<feature type="compositionally biased region" description="Basic and acidic residues" evidence="13">
    <location>
        <begin position="170"/>
        <end position="181"/>
    </location>
</feature>
<dbReference type="Pfam" id="PF21292">
    <property type="entry name" value="EME1-MUS81_C"/>
    <property type="match status" value="1"/>
</dbReference>
<evidence type="ECO:0000256" key="4">
    <source>
        <dbReference type="ARBA" id="ARBA00022723"/>
    </source>
</evidence>
<dbReference type="Gene3D" id="1.10.150.670">
    <property type="entry name" value="Crossover junction endonuclease EME1, DNA-binding domain"/>
    <property type="match status" value="1"/>
</dbReference>
<evidence type="ECO:0000256" key="8">
    <source>
        <dbReference type="ARBA" id="ARBA00022842"/>
    </source>
</evidence>
<sequence length="668" mass="73836">MSSSDDDVIEVLGEVSNNYSSGAKSKSNSNGQPLYTLSDDEDELLDIDDLIQLDSGLGLSSRSYKSKTTRSTSKTTTPNKPAVKKPKIRSTYNSDLDEGVGDQAKVGTELEDGREDDLDSLPSISSRASSSCQVVSSSGSGRMRTHYDNCVIDDDEDEDQKSASTVKSRKSTETYPDRETQDIDDFFQDAAYSSLADYLADVERERNKKTVTSASSNLLSGTCGTSSVFSKASSLSGSSSIPSSSTFAAPTSSKAKPKTVAPKPKEVEKSTVRLSSENISDDKTKPAVGGYQIKFTKERGKKVAAPKKVTAPKEVETNELPKSDPVLKPKAGEGFKMIVLQIAEEVMSDPLAAKFVEKEVQFKIVEQPQLANSIFFERNQHIKVHGYDSKVQVKVRTSLDEFFMVVFNVEKGLELLQSEIQKSEGLECTHQCLTDWVKGIKKKHPDKQLTLLVHGFESYIKKVQKRVQKEYRDRVLKGDKAAAGDKTKKKRKVDPSKEPIQLTRNEIQSAFIRLQLQTGINYRCFENASDLCNLLFQYAKSIGDAPFKKEKMNSMEFDWYAVSDCVGGIPVEDDGKGMRSLWLSQLSQFPGVGQESAIAIARVYGSPRELYQAYRRCSCADEGISMLTNIKVTMGVGPLAKSRRLGPEASKKIYRFFTATNGDRYVTT</sequence>
<accession>A0ABP1Q923</accession>
<evidence type="ECO:0000256" key="5">
    <source>
        <dbReference type="ARBA" id="ARBA00022759"/>
    </source>
</evidence>
<dbReference type="InterPro" id="IPR042530">
    <property type="entry name" value="EME1/EME2_C"/>
</dbReference>
<feature type="region of interest" description="Disordered" evidence="13">
    <location>
        <begin position="58"/>
        <end position="183"/>
    </location>
</feature>
<evidence type="ECO:0000256" key="11">
    <source>
        <dbReference type="ARBA" id="ARBA00023242"/>
    </source>
</evidence>
<evidence type="ECO:0000256" key="10">
    <source>
        <dbReference type="ARBA" id="ARBA00023204"/>
    </source>
</evidence>
<dbReference type="Proteomes" id="UP001642540">
    <property type="component" value="Unassembled WGS sequence"/>
</dbReference>
<protein>
    <recommendedName>
        <fullName evidence="16">Crossover junction endonuclease EME1</fullName>
    </recommendedName>
</protein>
<comment type="cofactor">
    <cofactor evidence="1">
        <name>Mg(2+)</name>
        <dbReference type="ChEBI" id="CHEBI:18420"/>
    </cofactor>
</comment>
<dbReference type="PANTHER" id="PTHR21077">
    <property type="entry name" value="EME1 PROTEIN"/>
    <property type="match status" value="1"/>
</dbReference>
<keyword evidence="10" id="KW-0234">DNA repair</keyword>
<keyword evidence="8" id="KW-0460">Magnesium</keyword>
<dbReference type="PANTHER" id="PTHR21077:SF5">
    <property type="entry name" value="CROSSOVER JUNCTION ENDONUCLEASE MMS4"/>
    <property type="match status" value="1"/>
</dbReference>
<reference evidence="14 15" key="1">
    <citation type="submission" date="2024-08" db="EMBL/GenBank/DDBJ databases">
        <authorList>
            <person name="Cucini C."/>
            <person name="Frati F."/>
        </authorList>
    </citation>
    <scope>NUCLEOTIDE SEQUENCE [LARGE SCALE GENOMIC DNA]</scope>
</reference>
<keyword evidence="4" id="KW-0479">Metal-binding</keyword>
<evidence type="ECO:0000256" key="12">
    <source>
        <dbReference type="ARBA" id="ARBA00023254"/>
    </source>
</evidence>
<dbReference type="EMBL" id="CAXLJM020000024">
    <property type="protein sequence ID" value="CAL8091146.1"/>
    <property type="molecule type" value="Genomic_DNA"/>
</dbReference>
<dbReference type="InterPro" id="IPR033310">
    <property type="entry name" value="Mms4/EME1/EME2"/>
</dbReference>
<comment type="subcellular location">
    <subcellularLocation>
        <location evidence="2">Nucleus</location>
    </subcellularLocation>
</comment>
<keyword evidence="9" id="KW-0233">DNA recombination</keyword>
<feature type="region of interest" description="Disordered" evidence="13">
    <location>
        <begin position="234"/>
        <end position="283"/>
    </location>
</feature>
<proteinExistence type="predicted"/>
<evidence type="ECO:0000256" key="9">
    <source>
        <dbReference type="ARBA" id="ARBA00023172"/>
    </source>
</evidence>
<evidence type="ECO:0000313" key="15">
    <source>
        <dbReference type="Proteomes" id="UP001642540"/>
    </source>
</evidence>
<comment type="caution">
    <text evidence="14">The sequence shown here is derived from an EMBL/GenBank/DDBJ whole genome shotgun (WGS) entry which is preliminary data.</text>
</comment>
<evidence type="ECO:0000256" key="1">
    <source>
        <dbReference type="ARBA" id="ARBA00001946"/>
    </source>
</evidence>
<evidence type="ECO:0000256" key="6">
    <source>
        <dbReference type="ARBA" id="ARBA00022763"/>
    </source>
</evidence>
<keyword evidence="5" id="KW-0255">Endonuclease</keyword>
<feature type="compositionally biased region" description="Low complexity" evidence="13">
    <location>
        <begin position="234"/>
        <end position="262"/>
    </location>
</feature>
<feature type="compositionally biased region" description="Acidic residues" evidence="13">
    <location>
        <begin position="109"/>
        <end position="119"/>
    </location>
</feature>
<feature type="compositionally biased region" description="Low complexity" evidence="13">
    <location>
        <begin position="120"/>
        <end position="140"/>
    </location>
</feature>
<keyword evidence="12" id="KW-0469">Meiosis</keyword>
<gene>
    <name evidence="14" type="ORF">ODALV1_LOCUS7850</name>
</gene>
<keyword evidence="6" id="KW-0227">DNA damage</keyword>
<evidence type="ECO:0000256" key="7">
    <source>
        <dbReference type="ARBA" id="ARBA00022801"/>
    </source>
</evidence>
<keyword evidence="3" id="KW-0540">Nuclease</keyword>
<keyword evidence="15" id="KW-1185">Reference proteome</keyword>
<dbReference type="Gene3D" id="3.40.50.10130">
    <property type="match status" value="1"/>
</dbReference>
<evidence type="ECO:0000313" key="14">
    <source>
        <dbReference type="EMBL" id="CAL8091146.1"/>
    </source>
</evidence>
<feature type="region of interest" description="Disordered" evidence="13">
    <location>
        <begin position="17"/>
        <end position="37"/>
    </location>
</feature>
<feature type="compositionally biased region" description="Low complexity" evidence="13">
    <location>
        <begin position="17"/>
        <end position="31"/>
    </location>
</feature>
<evidence type="ECO:0008006" key="16">
    <source>
        <dbReference type="Google" id="ProtNLM"/>
    </source>
</evidence>
<organism evidence="14 15">
    <name type="scientific">Orchesella dallaii</name>
    <dbReference type="NCBI Taxonomy" id="48710"/>
    <lineage>
        <taxon>Eukaryota</taxon>
        <taxon>Metazoa</taxon>
        <taxon>Ecdysozoa</taxon>
        <taxon>Arthropoda</taxon>
        <taxon>Hexapoda</taxon>
        <taxon>Collembola</taxon>
        <taxon>Entomobryomorpha</taxon>
        <taxon>Entomobryoidea</taxon>
        <taxon>Orchesellidae</taxon>
        <taxon>Orchesellinae</taxon>
        <taxon>Orchesella</taxon>
    </lineage>
</organism>
<evidence type="ECO:0000256" key="2">
    <source>
        <dbReference type="ARBA" id="ARBA00004123"/>
    </source>
</evidence>
<keyword evidence="11" id="KW-0539">Nucleus</keyword>
<name>A0ABP1Q923_9HEXA</name>